<dbReference type="Pfam" id="PF07729">
    <property type="entry name" value="FCD"/>
    <property type="match status" value="1"/>
</dbReference>
<dbReference type="SMART" id="SM00345">
    <property type="entry name" value="HTH_GNTR"/>
    <property type="match status" value="1"/>
</dbReference>
<dbReference type="GO" id="GO:0003700">
    <property type="term" value="F:DNA-binding transcription factor activity"/>
    <property type="evidence" value="ECO:0007669"/>
    <property type="project" value="InterPro"/>
</dbReference>
<dbReference type="EMBL" id="FMWL01000018">
    <property type="protein sequence ID" value="SCZ81367.1"/>
    <property type="molecule type" value="Genomic_DNA"/>
</dbReference>
<keyword evidence="2 5" id="KW-0238">DNA-binding</keyword>
<dbReference type="InterPro" id="IPR036390">
    <property type="entry name" value="WH_DNA-bd_sf"/>
</dbReference>
<dbReference type="Pfam" id="PF00392">
    <property type="entry name" value="GntR"/>
    <property type="match status" value="1"/>
</dbReference>
<dbReference type="Gene3D" id="1.20.120.530">
    <property type="entry name" value="GntR ligand-binding domain-like"/>
    <property type="match status" value="1"/>
</dbReference>
<evidence type="ECO:0000313" key="5">
    <source>
        <dbReference type="EMBL" id="SCZ81367.1"/>
    </source>
</evidence>
<dbReference type="SUPFAM" id="SSF46785">
    <property type="entry name" value="Winged helix' DNA-binding domain"/>
    <property type="match status" value="1"/>
</dbReference>
<evidence type="ECO:0000256" key="3">
    <source>
        <dbReference type="ARBA" id="ARBA00023163"/>
    </source>
</evidence>
<gene>
    <name evidence="5" type="ORF">SAMN03080599_02751</name>
</gene>
<dbReference type="InterPro" id="IPR011711">
    <property type="entry name" value="GntR_C"/>
</dbReference>
<dbReference type="PANTHER" id="PTHR43537:SF24">
    <property type="entry name" value="GLUCONATE OPERON TRANSCRIPTIONAL REPRESSOR"/>
    <property type="match status" value="1"/>
</dbReference>
<dbReference type="InterPro" id="IPR000524">
    <property type="entry name" value="Tscrpt_reg_HTH_GntR"/>
</dbReference>
<keyword evidence="3" id="KW-0804">Transcription</keyword>
<reference evidence="5 6" key="1">
    <citation type="submission" date="2016-10" db="EMBL/GenBank/DDBJ databases">
        <authorList>
            <person name="de Groot N.N."/>
        </authorList>
    </citation>
    <scope>NUCLEOTIDE SEQUENCE [LARGE SCALE GENOMIC DNA]</scope>
    <source>
        <strain evidence="5 6">DSM 2784</strain>
    </source>
</reference>
<dbReference type="PANTHER" id="PTHR43537">
    <property type="entry name" value="TRANSCRIPTIONAL REGULATOR, GNTR FAMILY"/>
    <property type="match status" value="1"/>
</dbReference>
<dbReference type="InterPro" id="IPR008920">
    <property type="entry name" value="TF_FadR/GntR_C"/>
</dbReference>
<name>A0A1G5S5C2_9FIRM</name>
<organism evidence="5 6">
    <name type="scientific">Acidaminobacter hydrogenoformans DSM 2784</name>
    <dbReference type="NCBI Taxonomy" id="1120920"/>
    <lineage>
        <taxon>Bacteria</taxon>
        <taxon>Bacillati</taxon>
        <taxon>Bacillota</taxon>
        <taxon>Clostridia</taxon>
        <taxon>Peptostreptococcales</taxon>
        <taxon>Acidaminobacteraceae</taxon>
        <taxon>Acidaminobacter</taxon>
    </lineage>
</organism>
<accession>A0A1G5S5C2</accession>
<dbReference type="Proteomes" id="UP000199208">
    <property type="component" value="Unassembled WGS sequence"/>
</dbReference>
<dbReference type="Gene3D" id="1.10.10.10">
    <property type="entry name" value="Winged helix-like DNA-binding domain superfamily/Winged helix DNA-binding domain"/>
    <property type="match status" value="1"/>
</dbReference>
<dbReference type="AlphaFoldDB" id="A0A1G5S5C2"/>
<dbReference type="PROSITE" id="PS50949">
    <property type="entry name" value="HTH_GNTR"/>
    <property type="match status" value="1"/>
</dbReference>
<keyword evidence="1" id="KW-0805">Transcription regulation</keyword>
<dbReference type="SMART" id="SM00895">
    <property type="entry name" value="FCD"/>
    <property type="match status" value="1"/>
</dbReference>
<dbReference type="CDD" id="cd07377">
    <property type="entry name" value="WHTH_GntR"/>
    <property type="match status" value="1"/>
</dbReference>
<evidence type="ECO:0000259" key="4">
    <source>
        <dbReference type="PROSITE" id="PS50949"/>
    </source>
</evidence>
<proteinExistence type="predicted"/>
<dbReference type="STRING" id="1120920.SAMN03080599_02751"/>
<evidence type="ECO:0000313" key="6">
    <source>
        <dbReference type="Proteomes" id="UP000199208"/>
    </source>
</evidence>
<evidence type="ECO:0000256" key="1">
    <source>
        <dbReference type="ARBA" id="ARBA00023015"/>
    </source>
</evidence>
<sequence length="217" mass="25312">MINYRSLTDIVYDYISEQIRNKALKAGEKINENVICDALKISRTPVREALIQLSKEGYIEQIPRRGFVVCEVTLERANNIYKIIGTLEALAVTDCLEQGKILDLDAMRQLAHQMDEAIDQKNYDLYYNLQNRFHSTFIEASDNEDLIRILGSLKKIFIKQSYNPTDSEELYQEALRMTNEEHWKILELFEAGDAAALRRFVRDVHWNVKYADMEIVI</sequence>
<protein>
    <submittedName>
        <fullName evidence="5">DNA-binding transcriptional regulator, GntR family</fullName>
    </submittedName>
</protein>
<dbReference type="GO" id="GO:0003677">
    <property type="term" value="F:DNA binding"/>
    <property type="evidence" value="ECO:0007669"/>
    <property type="project" value="UniProtKB-KW"/>
</dbReference>
<dbReference type="RefSeq" id="WP_170829460.1">
    <property type="nucleotide sequence ID" value="NZ_FMWL01000018.1"/>
</dbReference>
<dbReference type="InterPro" id="IPR036388">
    <property type="entry name" value="WH-like_DNA-bd_sf"/>
</dbReference>
<keyword evidence="6" id="KW-1185">Reference proteome</keyword>
<feature type="domain" description="HTH gntR-type" evidence="4">
    <location>
        <begin position="5"/>
        <end position="72"/>
    </location>
</feature>
<evidence type="ECO:0000256" key="2">
    <source>
        <dbReference type="ARBA" id="ARBA00023125"/>
    </source>
</evidence>
<dbReference type="SUPFAM" id="SSF48008">
    <property type="entry name" value="GntR ligand-binding domain-like"/>
    <property type="match status" value="1"/>
</dbReference>